<keyword evidence="1" id="KW-1133">Transmembrane helix</keyword>
<dbReference type="NCBIfam" id="TIGR02532">
    <property type="entry name" value="IV_pilin_GFxxxE"/>
    <property type="match status" value="1"/>
</dbReference>
<keyword evidence="1" id="KW-0812">Transmembrane</keyword>
<dbReference type="PROSITE" id="PS00409">
    <property type="entry name" value="PROKAR_NTER_METHYL"/>
    <property type="match status" value="1"/>
</dbReference>
<accession>A0A1G2B5Y5</accession>
<comment type="caution">
    <text evidence="2">The sequence shown here is derived from an EMBL/GenBank/DDBJ whole genome shotgun (WGS) entry which is preliminary data.</text>
</comment>
<dbReference type="InterPro" id="IPR012902">
    <property type="entry name" value="N_methyl_site"/>
</dbReference>
<sequence length="147" mass="15863">MRIQYRRGFTLLELLVVIGSMAVLAAIGIPTFQVMRKNVMLSSQAQEIVSTLRVAQNRSITSQDGTPHGVYFDTNSYALYGDDWAAPAYSKTTDLQNGVEILQGSGTELTFGRLTGNASSSLTVVVGYDGGKQKTITVEPVGKITIQ</sequence>
<dbReference type="AlphaFoldDB" id="A0A1G2B5Y5"/>
<dbReference type="Gene3D" id="3.30.700.10">
    <property type="entry name" value="Glycoprotein, Type 4 Pilin"/>
    <property type="match status" value="1"/>
</dbReference>
<keyword evidence="1" id="KW-0472">Membrane</keyword>
<dbReference type="SUPFAM" id="SSF54523">
    <property type="entry name" value="Pili subunits"/>
    <property type="match status" value="1"/>
</dbReference>
<dbReference type="InterPro" id="IPR045584">
    <property type="entry name" value="Pilin-like"/>
</dbReference>
<organism evidence="2 3">
    <name type="scientific">Candidatus Kerfeldbacteria bacterium RIFCSPLOWO2_01_FULL_48_11</name>
    <dbReference type="NCBI Taxonomy" id="1798543"/>
    <lineage>
        <taxon>Bacteria</taxon>
        <taxon>Candidatus Kerfeldiibacteriota</taxon>
    </lineage>
</organism>
<dbReference type="Proteomes" id="UP000179164">
    <property type="component" value="Unassembled WGS sequence"/>
</dbReference>
<dbReference type="EMBL" id="MHKE01000006">
    <property type="protein sequence ID" value="OGY84603.1"/>
    <property type="molecule type" value="Genomic_DNA"/>
</dbReference>
<reference evidence="2 3" key="1">
    <citation type="journal article" date="2016" name="Nat. Commun.">
        <title>Thousands of microbial genomes shed light on interconnected biogeochemical processes in an aquifer system.</title>
        <authorList>
            <person name="Anantharaman K."/>
            <person name="Brown C.T."/>
            <person name="Hug L.A."/>
            <person name="Sharon I."/>
            <person name="Castelle C.J."/>
            <person name="Probst A.J."/>
            <person name="Thomas B.C."/>
            <person name="Singh A."/>
            <person name="Wilkins M.J."/>
            <person name="Karaoz U."/>
            <person name="Brodie E.L."/>
            <person name="Williams K.H."/>
            <person name="Hubbard S.S."/>
            <person name="Banfield J.F."/>
        </authorList>
    </citation>
    <scope>NUCLEOTIDE SEQUENCE [LARGE SCALE GENOMIC DNA]</scope>
</reference>
<name>A0A1G2B5Y5_9BACT</name>
<proteinExistence type="predicted"/>
<gene>
    <name evidence="2" type="ORF">A2898_03645</name>
</gene>
<feature type="transmembrane region" description="Helical" evidence="1">
    <location>
        <begin position="12"/>
        <end position="32"/>
    </location>
</feature>
<evidence type="ECO:0000313" key="2">
    <source>
        <dbReference type="EMBL" id="OGY84603.1"/>
    </source>
</evidence>
<dbReference type="STRING" id="1798543.A2898_03645"/>
<evidence type="ECO:0000313" key="3">
    <source>
        <dbReference type="Proteomes" id="UP000179164"/>
    </source>
</evidence>
<protein>
    <recommendedName>
        <fullName evidence="4">General secretion pathway GspH domain-containing protein</fullName>
    </recommendedName>
</protein>
<evidence type="ECO:0000256" key="1">
    <source>
        <dbReference type="SAM" id="Phobius"/>
    </source>
</evidence>
<evidence type="ECO:0008006" key="4">
    <source>
        <dbReference type="Google" id="ProtNLM"/>
    </source>
</evidence>